<accession>A0A1P8K3H8</accession>
<dbReference type="Gene3D" id="3.40.50.300">
    <property type="entry name" value="P-loop containing nucleotide triphosphate hydrolases"/>
    <property type="match status" value="1"/>
</dbReference>
<name>A0A1P8K3H8_9BURK</name>
<reference evidence="2 3" key="1">
    <citation type="submission" date="2017-01" db="EMBL/GenBank/DDBJ databases">
        <authorList>
            <person name="Mah S.A."/>
            <person name="Swanson W.J."/>
            <person name="Moy G.W."/>
            <person name="Vacquier V.D."/>
        </authorList>
    </citation>
    <scope>NUCLEOTIDE SEQUENCE [LARGE SCALE GENOMIC DNA]</scope>
    <source>
        <strain evidence="2 3">DCY110</strain>
    </source>
</reference>
<proteinExistence type="predicted"/>
<protein>
    <recommendedName>
        <fullName evidence="4">Terminase</fullName>
    </recommendedName>
</protein>
<evidence type="ECO:0000313" key="3">
    <source>
        <dbReference type="Proteomes" id="UP000186609"/>
    </source>
</evidence>
<dbReference type="Proteomes" id="UP000186609">
    <property type="component" value="Chromosome"/>
</dbReference>
<feature type="region of interest" description="Disordered" evidence="1">
    <location>
        <begin position="424"/>
        <end position="455"/>
    </location>
</feature>
<dbReference type="STRING" id="1842727.RD110_08025"/>
<dbReference type="Gene3D" id="3.30.420.280">
    <property type="match status" value="1"/>
</dbReference>
<dbReference type="KEGG" id="rhy:RD110_08025"/>
<keyword evidence="3" id="KW-1185">Reference proteome</keyword>
<evidence type="ECO:0000256" key="1">
    <source>
        <dbReference type="SAM" id="MobiDB-lite"/>
    </source>
</evidence>
<organism evidence="2 3">
    <name type="scientific">Rhodoferax koreensis</name>
    <dbReference type="NCBI Taxonomy" id="1842727"/>
    <lineage>
        <taxon>Bacteria</taxon>
        <taxon>Pseudomonadati</taxon>
        <taxon>Pseudomonadota</taxon>
        <taxon>Betaproteobacteria</taxon>
        <taxon>Burkholderiales</taxon>
        <taxon>Comamonadaceae</taxon>
        <taxon>Rhodoferax</taxon>
    </lineage>
</organism>
<sequence>MFRRIYEDLIKNHMEGTGGFPVMLAPLVQSGHVKIVDDEIRFWNGSRIFLCHCQLEKHRFKYQGAEIHVLLIDELTMFTSTIYRFLRGRMRAPGLDIPQWAIDFFREKFGVNLSAKIPLALSGSNPGNLGHGWVKAAFIDGVAEFAIRRMSPSEGGMLRQYIPARLEDNPHIDAAEYEGKLAGLGTKELVRAMRDGDWSIVAGAFFDNIREDKHKLPSFTPPAHWTRFRSFDWGSAKPFSVGWWVVAEAEWVKTFKDGKERMLPQGALVRYREWYGVKRDEDGQIKANEGLRLSAEAVGRGIMERERGEKIDEAMSRADPSMWKEDGGASNAEKMLKCDARDPNKICGPRFAPADNTRALGWQEMYSRLAWEDVDDGEPMLFVTEDCYDWWRTVPPLQHDENKPEDINSDMEDHAGDDTRYACMGRPVSRVQKPRTPTGPAPWTMDWITSQGSRG</sequence>
<evidence type="ECO:0000313" key="2">
    <source>
        <dbReference type="EMBL" id="APW40548.1"/>
    </source>
</evidence>
<gene>
    <name evidence="2" type="ORF">RD110_08025</name>
</gene>
<dbReference type="AlphaFoldDB" id="A0A1P8K3H8"/>
<dbReference type="EMBL" id="CP019236">
    <property type="protein sequence ID" value="APW40548.1"/>
    <property type="molecule type" value="Genomic_DNA"/>
</dbReference>
<evidence type="ECO:0008006" key="4">
    <source>
        <dbReference type="Google" id="ProtNLM"/>
    </source>
</evidence>
<dbReference type="InterPro" id="IPR027417">
    <property type="entry name" value="P-loop_NTPase"/>
</dbReference>